<evidence type="ECO:0000256" key="4">
    <source>
        <dbReference type="ARBA" id="ARBA00023136"/>
    </source>
</evidence>
<comment type="caution">
    <text evidence="6">The sequence shown here is derived from an EMBL/GenBank/DDBJ whole genome shotgun (WGS) entry which is preliminary data.</text>
</comment>
<dbReference type="AlphaFoldDB" id="A0ABD1DIF9"/>
<keyword evidence="3 5" id="KW-1133">Transmembrane helix</keyword>
<dbReference type="InterPro" id="IPR024371">
    <property type="entry name" value="AcetylCoA_trans_1-like"/>
</dbReference>
<evidence type="ECO:0000256" key="2">
    <source>
        <dbReference type="ARBA" id="ARBA00022692"/>
    </source>
</evidence>
<dbReference type="Proteomes" id="UP001562425">
    <property type="component" value="Unassembled WGS sequence"/>
</dbReference>
<dbReference type="EMBL" id="JBEHCU010005529">
    <property type="protein sequence ID" value="KAL1399492.1"/>
    <property type="molecule type" value="Genomic_DNA"/>
</dbReference>
<proteinExistence type="predicted"/>
<gene>
    <name evidence="6" type="ORF">pipiens_008169</name>
</gene>
<accession>A0ABD1DIF9</accession>
<dbReference type="InterPro" id="IPR004752">
    <property type="entry name" value="AmpG_permease/AT-1"/>
</dbReference>
<evidence type="ECO:0000256" key="1">
    <source>
        <dbReference type="ARBA" id="ARBA00004141"/>
    </source>
</evidence>
<comment type="subcellular location">
    <subcellularLocation>
        <location evidence="1">Membrane</location>
        <topology evidence="1">Multi-pass membrane protein</topology>
    </subcellularLocation>
</comment>
<organism evidence="6 7">
    <name type="scientific">Culex pipiens pipiens</name>
    <name type="common">Northern house mosquito</name>
    <dbReference type="NCBI Taxonomy" id="38569"/>
    <lineage>
        <taxon>Eukaryota</taxon>
        <taxon>Metazoa</taxon>
        <taxon>Ecdysozoa</taxon>
        <taxon>Arthropoda</taxon>
        <taxon>Hexapoda</taxon>
        <taxon>Insecta</taxon>
        <taxon>Pterygota</taxon>
        <taxon>Neoptera</taxon>
        <taxon>Endopterygota</taxon>
        <taxon>Diptera</taxon>
        <taxon>Nematocera</taxon>
        <taxon>Culicoidea</taxon>
        <taxon>Culicidae</taxon>
        <taxon>Culicinae</taxon>
        <taxon>Culicini</taxon>
        <taxon>Culex</taxon>
        <taxon>Culex</taxon>
    </lineage>
</organism>
<dbReference type="PANTHER" id="PTHR12778:SF9">
    <property type="entry name" value="ACETYL-COENZYME A TRANSPORTER 1"/>
    <property type="match status" value="1"/>
</dbReference>
<evidence type="ECO:0000313" key="7">
    <source>
        <dbReference type="Proteomes" id="UP001562425"/>
    </source>
</evidence>
<reference evidence="6 7" key="1">
    <citation type="submission" date="2024-05" db="EMBL/GenBank/DDBJ databases">
        <title>Culex pipiens pipiens assembly and annotation.</title>
        <authorList>
            <person name="Alout H."/>
            <person name="Durand T."/>
        </authorList>
    </citation>
    <scope>NUCLEOTIDE SEQUENCE [LARGE SCALE GENOMIC DNA]</scope>
    <source>
        <strain evidence="6">HA-2024</strain>
        <tissue evidence="6">Whole body</tissue>
    </source>
</reference>
<name>A0ABD1DIF9_CULPP</name>
<feature type="transmembrane region" description="Helical" evidence="5">
    <location>
        <begin position="104"/>
        <end position="128"/>
    </location>
</feature>
<dbReference type="PANTHER" id="PTHR12778">
    <property type="entry name" value="SOLUTE CARRIER FAMILY 33 ACETYL-COA TRANSPORTER -RELATED"/>
    <property type="match status" value="1"/>
</dbReference>
<sequence length="164" mass="18436">MRVMLRSVFWAKMRPEVGVVKGHLRRVLDDNPNPATDSAGWKIHNKPASDCNGTSTIKKQNPTGVRKRHAKEEQLLVAKRTSAGVVHEEGKHERSDLRCDWAKIAILFLLYLLQGIPIGLAAAIPMMLQNRGASYKQQADFNSGLLWAPIVDSLYMSRFSRRST</sequence>
<evidence type="ECO:0000313" key="6">
    <source>
        <dbReference type="EMBL" id="KAL1399492.1"/>
    </source>
</evidence>
<protein>
    <submittedName>
        <fullName evidence="6">Uncharacterized protein</fullName>
    </submittedName>
</protein>
<keyword evidence="4 5" id="KW-0472">Membrane</keyword>
<keyword evidence="7" id="KW-1185">Reference proteome</keyword>
<dbReference type="Pfam" id="PF13000">
    <property type="entry name" value="Acatn"/>
    <property type="match status" value="1"/>
</dbReference>
<keyword evidence="2 5" id="KW-0812">Transmembrane</keyword>
<evidence type="ECO:0000256" key="5">
    <source>
        <dbReference type="SAM" id="Phobius"/>
    </source>
</evidence>
<dbReference type="GO" id="GO:0016020">
    <property type="term" value="C:membrane"/>
    <property type="evidence" value="ECO:0007669"/>
    <property type="project" value="UniProtKB-SubCell"/>
</dbReference>
<evidence type="ECO:0000256" key="3">
    <source>
        <dbReference type="ARBA" id="ARBA00022989"/>
    </source>
</evidence>